<feature type="transmembrane region" description="Helical" evidence="1">
    <location>
        <begin position="62"/>
        <end position="85"/>
    </location>
</feature>
<evidence type="ECO:0000313" key="2">
    <source>
        <dbReference type="EMBL" id="UPU38223.1"/>
    </source>
</evidence>
<keyword evidence="3" id="KW-1185">Reference proteome</keyword>
<organism evidence="2 3">
    <name type="scientific">Geomonas paludis</name>
    <dbReference type="NCBI Taxonomy" id="2740185"/>
    <lineage>
        <taxon>Bacteria</taxon>
        <taxon>Pseudomonadati</taxon>
        <taxon>Thermodesulfobacteriota</taxon>
        <taxon>Desulfuromonadia</taxon>
        <taxon>Geobacterales</taxon>
        <taxon>Geobacteraceae</taxon>
        <taxon>Geomonas</taxon>
    </lineage>
</organism>
<feature type="transmembrane region" description="Helical" evidence="1">
    <location>
        <begin position="12"/>
        <end position="32"/>
    </location>
</feature>
<keyword evidence="1" id="KW-1133">Transmembrane helix</keyword>
<keyword evidence="1" id="KW-0812">Transmembrane</keyword>
<sequence>MPVIRGSMNATVRIVLYLLLVSLLWATPVLLLAEHVRLIIVANSCIFTLACRLLNIRSKAAVVVPVAFLSVIFPLIILAVTESLFADIGVVPCGNMFSSISTSDLVYMTTPVALSLAIHLPLRPG</sequence>
<reference evidence="2" key="1">
    <citation type="submission" date="2022-04" db="EMBL/GenBank/DDBJ databases">
        <authorList>
            <person name="Liu G."/>
        </authorList>
    </citation>
    <scope>NUCLEOTIDE SEQUENCE</scope>
    <source>
        <strain evidence="2">RG22</strain>
    </source>
</reference>
<keyword evidence="1" id="KW-0472">Membrane</keyword>
<proteinExistence type="predicted"/>
<name>A0ABY4LJR5_9BACT</name>
<dbReference type="Proteomes" id="UP000831485">
    <property type="component" value="Chromosome"/>
</dbReference>
<accession>A0ABY4LJR5</accession>
<protein>
    <submittedName>
        <fullName evidence="2">Uncharacterized protein</fullName>
    </submittedName>
</protein>
<dbReference type="EMBL" id="CP096574">
    <property type="protein sequence ID" value="UPU38223.1"/>
    <property type="molecule type" value="Genomic_DNA"/>
</dbReference>
<evidence type="ECO:0000256" key="1">
    <source>
        <dbReference type="SAM" id="Phobius"/>
    </source>
</evidence>
<dbReference type="RefSeq" id="WP_183346119.1">
    <property type="nucleotide sequence ID" value="NZ_BLXY01000002.1"/>
</dbReference>
<feature type="transmembrane region" description="Helical" evidence="1">
    <location>
        <begin position="105"/>
        <end position="122"/>
    </location>
</feature>
<evidence type="ECO:0000313" key="3">
    <source>
        <dbReference type="Proteomes" id="UP000831485"/>
    </source>
</evidence>
<feature type="transmembrane region" description="Helical" evidence="1">
    <location>
        <begin position="38"/>
        <end position="55"/>
    </location>
</feature>
<gene>
    <name evidence="2" type="ORF">M1B72_11065</name>
</gene>